<dbReference type="Proteomes" id="UP000593567">
    <property type="component" value="Unassembled WGS sequence"/>
</dbReference>
<gene>
    <name evidence="1" type="ORF">EB796_022090</name>
</gene>
<proteinExistence type="predicted"/>
<organism evidence="1 2">
    <name type="scientific">Bugula neritina</name>
    <name type="common">Brown bryozoan</name>
    <name type="synonym">Sertularia neritina</name>
    <dbReference type="NCBI Taxonomy" id="10212"/>
    <lineage>
        <taxon>Eukaryota</taxon>
        <taxon>Metazoa</taxon>
        <taxon>Spiralia</taxon>
        <taxon>Lophotrochozoa</taxon>
        <taxon>Bryozoa</taxon>
        <taxon>Gymnolaemata</taxon>
        <taxon>Cheilostomatida</taxon>
        <taxon>Flustrina</taxon>
        <taxon>Buguloidea</taxon>
        <taxon>Bugulidae</taxon>
        <taxon>Bugula</taxon>
    </lineage>
</organism>
<reference evidence="1" key="1">
    <citation type="submission" date="2020-06" db="EMBL/GenBank/DDBJ databases">
        <title>Draft genome of Bugula neritina, a colonial animal packing powerful symbionts and potential medicines.</title>
        <authorList>
            <person name="Rayko M."/>
        </authorList>
    </citation>
    <scope>NUCLEOTIDE SEQUENCE [LARGE SCALE GENOMIC DNA]</scope>
    <source>
        <strain evidence="1">Kwan_BN1</strain>
    </source>
</reference>
<evidence type="ECO:0000313" key="1">
    <source>
        <dbReference type="EMBL" id="KAF6019617.1"/>
    </source>
</evidence>
<evidence type="ECO:0000313" key="2">
    <source>
        <dbReference type="Proteomes" id="UP000593567"/>
    </source>
</evidence>
<dbReference type="EMBL" id="VXIV02003218">
    <property type="protein sequence ID" value="KAF6019617.1"/>
    <property type="molecule type" value="Genomic_DNA"/>
</dbReference>
<comment type="caution">
    <text evidence="1">The sequence shown here is derived from an EMBL/GenBank/DDBJ whole genome shotgun (WGS) entry which is preliminary data.</text>
</comment>
<sequence length="90" mass="10337">MEQMLKAADQSMSGVRQKIQDIVKQKELIESVVKLRSIREQSRTHSTYGITAMFVQLTELIGCFINEHLLLSIYCHKYLLSSMIIKAALH</sequence>
<protein>
    <submittedName>
        <fullName evidence="1">Uncharacterized protein</fullName>
    </submittedName>
</protein>
<name>A0A7J7J1B3_BUGNE</name>
<accession>A0A7J7J1B3</accession>
<keyword evidence="2" id="KW-1185">Reference proteome</keyword>
<dbReference type="AlphaFoldDB" id="A0A7J7J1B3"/>